<evidence type="ECO:0000259" key="1">
    <source>
        <dbReference type="SMART" id="SM00148"/>
    </source>
</evidence>
<dbReference type="InterPro" id="IPR051057">
    <property type="entry name" value="PI-PLC_domain"/>
</dbReference>
<evidence type="ECO:0000313" key="3">
    <source>
        <dbReference type="Proteomes" id="UP000322225"/>
    </source>
</evidence>
<sequence>MTAALKRGAGILGSYEKCNTKTCSWMSKYPDNTLITDMSIPGTHDTATWDYTELTQLRYIKSTGWINPAIIYRCQSTSIFQQLNAGNRAFDLRVGFAPNGKDLIFYHSEAILNLDARLDDVLYGFYRFLDENPTETVLLSVKVENSTFGTTQQIQQKLYTVLTAPPASSYITTTTSLSSKPLSTLRGKIAILRRFSVDTLPSSRQALGLDLSNGWNDNDPDFSLAYSSTPAEVAHIEDYYEVGGPIGVYPHVTSKYNVTTSHIAKAATKGEGEGLYITFASGEQDYQLIVPRIMASGNILIKGVNGRLKDWLVSGKGKGLKKKGIIFTDWYADTPGLIDAIIA</sequence>
<gene>
    <name evidence="2" type="ORF">CI109_105425</name>
</gene>
<dbReference type="SMART" id="SM00148">
    <property type="entry name" value="PLCXc"/>
    <property type="match status" value="1"/>
</dbReference>
<reference evidence="2" key="2">
    <citation type="submission" date="2024-01" db="EMBL/GenBank/DDBJ databases">
        <title>Comparative genomics of Cryptococcus and Kwoniella reveals pathogenesis evolution and contrasting modes of karyotype evolution via chromosome fusion or intercentromeric recombination.</title>
        <authorList>
            <person name="Coelho M.A."/>
            <person name="David-Palma M."/>
            <person name="Shea T."/>
            <person name="Bowers K."/>
            <person name="McGinley-Smith S."/>
            <person name="Mohammad A.W."/>
            <person name="Gnirke A."/>
            <person name="Yurkov A.M."/>
            <person name="Nowrousian M."/>
            <person name="Sun S."/>
            <person name="Cuomo C.A."/>
            <person name="Heitman J."/>
        </authorList>
    </citation>
    <scope>NUCLEOTIDE SEQUENCE</scope>
    <source>
        <strain evidence="2">CBS 12478</strain>
    </source>
</reference>
<dbReference type="EMBL" id="CP144060">
    <property type="protein sequence ID" value="WWD20947.1"/>
    <property type="molecule type" value="Genomic_DNA"/>
</dbReference>
<feature type="domain" description="Phosphatidylinositol-specific phospholipase C X" evidence="1">
    <location>
        <begin position="30"/>
        <end position="194"/>
    </location>
</feature>
<accession>A0AAJ8LN80</accession>
<protein>
    <recommendedName>
        <fullName evidence="1">Phosphatidylinositol-specific phospholipase C X domain-containing protein</fullName>
    </recommendedName>
</protein>
<dbReference type="PANTHER" id="PTHR13593">
    <property type="match status" value="1"/>
</dbReference>
<keyword evidence="3" id="KW-1185">Reference proteome</keyword>
<dbReference type="Gene3D" id="3.20.20.190">
    <property type="entry name" value="Phosphatidylinositol (PI) phosphodiesterase"/>
    <property type="match status" value="1"/>
</dbReference>
<organism evidence="2 3">
    <name type="scientific">Kwoniella shandongensis</name>
    <dbReference type="NCBI Taxonomy" id="1734106"/>
    <lineage>
        <taxon>Eukaryota</taxon>
        <taxon>Fungi</taxon>
        <taxon>Dikarya</taxon>
        <taxon>Basidiomycota</taxon>
        <taxon>Agaricomycotina</taxon>
        <taxon>Tremellomycetes</taxon>
        <taxon>Tremellales</taxon>
        <taxon>Cryptococcaceae</taxon>
        <taxon>Kwoniella</taxon>
    </lineage>
</organism>
<dbReference type="RefSeq" id="XP_031862184.2">
    <property type="nucleotide sequence ID" value="XM_032003326.2"/>
</dbReference>
<name>A0AAJ8LN80_9TREE</name>
<dbReference type="GO" id="GO:0008081">
    <property type="term" value="F:phosphoric diester hydrolase activity"/>
    <property type="evidence" value="ECO:0007669"/>
    <property type="project" value="InterPro"/>
</dbReference>
<dbReference type="GeneID" id="43587446"/>
<dbReference type="AlphaFoldDB" id="A0AAJ8LN80"/>
<dbReference type="InterPro" id="IPR017946">
    <property type="entry name" value="PLC-like_Pdiesterase_TIM-brl"/>
</dbReference>
<dbReference type="SUPFAM" id="SSF51695">
    <property type="entry name" value="PLC-like phosphodiesterases"/>
    <property type="match status" value="1"/>
</dbReference>
<dbReference type="Proteomes" id="UP000322225">
    <property type="component" value="Chromosome 10"/>
</dbReference>
<dbReference type="PANTHER" id="PTHR13593:SF116">
    <property type="entry name" value="PLC-LIKE PHOSPHODIESTERASE"/>
    <property type="match status" value="1"/>
</dbReference>
<dbReference type="KEGG" id="ksn:43587446"/>
<evidence type="ECO:0000313" key="2">
    <source>
        <dbReference type="EMBL" id="WWD20947.1"/>
    </source>
</evidence>
<dbReference type="Pfam" id="PF00388">
    <property type="entry name" value="PI-PLC-X"/>
    <property type="match status" value="1"/>
</dbReference>
<reference evidence="2" key="1">
    <citation type="submission" date="2017-08" db="EMBL/GenBank/DDBJ databases">
        <authorList>
            <person name="Cuomo C."/>
            <person name="Billmyre B."/>
            <person name="Heitman J."/>
        </authorList>
    </citation>
    <scope>NUCLEOTIDE SEQUENCE</scope>
    <source>
        <strain evidence="2">CBS 12478</strain>
    </source>
</reference>
<dbReference type="PROSITE" id="PS50007">
    <property type="entry name" value="PIPLC_X_DOMAIN"/>
    <property type="match status" value="1"/>
</dbReference>
<dbReference type="InterPro" id="IPR000909">
    <property type="entry name" value="PLipase_C_PInositol-sp_X_dom"/>
</dbReference>
<proteinExistence type="predicted"/>
<dbReference type="GO" id="GO:0006629">
    <property type="term" value="P:lipid metabolic process"/>
    <property type="evidence" value="ECO:0007669"/>
    <property type="project" value="InterPro"/>
</dbReference>